<dbReference type="PROSITE" id="PS51485">
    <property type="entry name" value="PHYTOCYANIN"/>
    <property type="match status" value="1"/>
</dbReference>
<dbReference type="CDD" id="cd04216">
    <property type="entry name" value="Phytocyanin"/>
    <property type="match status" value="1"/>
</dbReference>
<keyword evidence="3" id="KW-0812">Transmembrane</keyword>
<dbReference type="InterPro" id="IPR008972">
    <property type="entry name" value="Cupredoxin"/>
</dbReference>
<dbReference type="Gene3D" id="2.60.40.420">
    <property type="entry name" value="Cupredoxins - blue copper proteins"/>
    <property type="match status" value="1"/>
</dbReference>
<feature type="chain" id="PRO_5044793073" description="Phytocyanin domain-containing protein" evidence="4">
    <location>
        <begin position="24"/>
        <end position="198"/>
    </location>
</feature>
<dbReference type="EMBL" id="OZ075135">
    <property type="protein sequence ID" value="CAL4996505.1"/>
    <property type="molecule type" value="Genomic_DNA"/>
</dbReference>
<reference evidence="6 7" key="2">
    <citation type="submission" date="2024-10" db="EMBL/GenBank/DDBJ databases">
        <authorList>
            <person name="Ryan C."/>
        </authorList>
    </citation>
    <scope>NUCLEOTIDE SEQUENCE [LARGE SCALE GENOMIC DNA]</scope>
</reference>
<dbReference type="PANTHER" id="PTHR33021">
    <property type="entry name" value="BLUE COPPER PROTEIN"/>
    <property type="match status" value="1"/>
</dbReference>
<gene>
    <name evidence="6" type="ORF">URODEC1_LOCUS62939</name>
</gene>
<keyword evidence="3" id="KW-0472">Membrane</keyword>
<evidence type="ECO:0000259" key="5">
    <source>
        <dbReference type="PROSITE" id="PS51485"/>
    </source>
</evidence>
<sequence length="198" mass="19948">MASTRALLVLAVSMAAVLCTAHGASYTVGAPAGSWDLRTNYTRWASGVVFRAGDQLVFKYSRAAHNVLEVSRADYDSCSGSGTLNTFATGDDAVPLPAGGVIRYFICGVPGHCDAGMKLAVRVEAAGDPNAASPSTVPVAMAPRAARPPMATPAAGGPAAVPPSSSVAASAGVGSLMMLGLSAAMAALIWPSIRVNGW</sequence>
<dbReference type="Proteomes" id="UP001497457">
    <property type="component" value="Chromosome 25rd"/>
</dbReference>
<dbReference type="SUPFAM" id="SSF49503">
    <property type="entry name" value="Cupredoxins"/>
    <property type="match status" value="1"/>
</dbReference>
<dbReference type="PANTHER" id="PTHR33021:SF466">
    <property type="entry name" value="OS08G0138100 PROTEIN"/>
    <property type="match status" value="1"/>
</dbReference>
<dbReference type="Pfam" id="PF02298">
    <property type="entry name" value="Cu_bind_like"/>
    <property type="match status" value="1"/>
</dbReference>
<keyword evidence="4" id="KW-0732">Signal</keyword>
<reference evidence="7" key="1">
    <citation type="submission" date="2024-06" db="EMBL/GenBank/DDBJ databases">
        <authorList>
            <person name="Ryan C."/>
        </authorList>
    </citation>
    <scope>NUCLEOTIDE SEQUENCE [LARGE SCALE GENOMIC DNA]</scope>
</reference>
<keyword evidence="7" id="KW-1185">Reference proteome</keyword>
<name>A0ABC9BA82_9POAL</name>
<dbReference type="GO" id="GO:0046872">
    <property type="term" value="F:metal ion binding"/>
    <property type="evidence" value="ECO:0007669"/>
    <property type="project" value="UniProtKB-KW"/>
</dbReference>
<evidence type="ECO:0000313" key="7">
    <source>
        <dbReference type="Proteomes" id="UP001497457"/>
    </source>
</evidence>
<keyword evidence="1" id="KW-0479">Metal-binding</keyword>
<proteinExistence type="predicted"/>
<evidence type="ECO:0000256" key="3">
    <source>
        <dbReference type="SAM" id="Phobius"/>
    </source>
</evidence>
<keyword evidence="3" id="KW-1133">Transmembrane helix</keyword>
<evidence type="ECO:0000256" key="1">
    <source>
        <dbReference type="ARBA" id="ARBA00022723"/>
    </source>
</evidence>
<feature type="signal peptide" evidence="4">
    <location>
        <begin position="1"/>
        <end position="23"/>
    </location>
</feature>
<evidence type="ECO:0000256" key="2">
    <source>
        <dbReference type="ARBA" id="ARBA00023180"/>
    </source>
</evidence>
<accession>A0ABC9BA82</accession>
<protein>
    <recommendedName>
        <fullName evidence="5">Phytocyanin domain-containing protein</fullName>
    </recommendedName>
</protein>
<dbReference type="InterPro" id="IPR003245">
    <property type="entry name" value="Phytocyanin_dom"/>
</dbReference>
<evidence type="ECO:0000313" key="6">
    <source>
        <dbReference type="EMBL" id="CAL4996505.1"/>
    </source>
</evidence>
<organism evidence="6 7">
    <name type="scientific">Urochloa decumbens</name>
    <dbReference type="NCBI Taxonomy" id="240449"/>
    <lineage>
        <taxon>Eukaryota</taxon>
        <taxon>Viridiplantae</taxon>
        <taxon>Streptophyta</taxon>
        <taxon>Embryophyta</taxon>
        <taxon>Tracheophyta</taxon>
        <taxon>Spermatophyta</taxon>
        <taxon>Magnoliopsida</taxon>
        <taxon>Liliopsida</taxon>
        <taxon>Poales</taxon>
        <taxon>Poaceae</taxon>
        <taxon>PACMAD clade</taxon>
        <taxon>Panicoideae</taxon>
        <taxon>Panicodae</taxon>
        <taxon>Paniceae</taxon>
        <taxon>Melinidinae</taxon>
        <taxon>Urochloa</taxon>
    </lineage>
</organism>
<dbReference type="AlphaFoldDB" id="A0ABC9BA82"/>
<keyword evidence="2" id="KW-0325">Glycoprotein</keyword>
<dbReference type="FunFam" id="2.60.40.420:FF:000003">
    <property type="entry name" value="Blue copper"/>
    <property type="match status" value="1"/>
</dbReference>
<evidence type="ECO:0000256" key="4">
    <source>
        <dbReference type="SAM" id="SignalP"/>
    </source>
</evidence>
<feature type="transmembrane region" description="Helical" evidence="3">
    <location>
        <begin position="167"/>
        <end position="190"/>
    </location>
</feature>
<dbReference type="InterPro" id="IPR039391">
    <property type="entry name" value="Phytocyanin-like"/>
</dbReference>
<feature type="domain" description="Phytocyanin" evidence="5">
    <location>
        <begin position="24"/>
        <end position="125"/>
    </location>
</feature>